<organism evidence="2 3">
    <name type="scientific">Thermohalobaculum xanthum</name>
    <dbReference type="NCBI Taxonomy" id="2753746"/>
    <lineage>
        <taxon>Bacteria</taxon>
        <taxon>Pseudomonadati</taxon>
        <taxon>Pseudomonadota</taxon>
        <taxon>Alphaproteobacteria</taxon>
        <taxon>Rhodobacterales</taxon>
        <taxon>Paracoccaceae</taxon>
        <taxon>Thermohalobaculum</taxon>
    </lineage>
</organism>
<reference evidence="2" key="1">
    <citation type="submission" date="2020-12" db="EMBL/GenBank/DDBJ databases">
        <title>Bacterial taxonomy.</title>
        <authorList>
            <person name="Pan X."/>
        </authorList>
    </citation>
    <scope>NUCLEOTIDE SEQUENCE</scope>
    <source>
        <strain evidence="2">M0105</strain>
    </source>
</reference>
<dbReference type="Proteomes" id="UP000655420">
    <property type="component" value="Unassembled WGS sequence"/>
</dbReference>
<dbReference type="RefSeq" id="WP_200608367.1">
    <property type="nucleotide sequence ID" value="NZ_JAEHHL010000002.1"/>
</dbReference>
<evidence type="ECO:0000256" key="1">
    <source>
        <dbReference type="SAM" id="MobiDB-lite"/>
    </source>
</evidence>
<keyword evidence="3" id="KW-1185">Reference proteome</keyword>
<name>A0A8J7M5U6_9RHOB</name>
<evidence type="ECO:0000313" key="2">
    <source>
        <dbReference type="EMBL" id="MBK0398770.1"/>
    </source>
</evidence>
<feature type="region of interest" description="Disordered" evidence="1">
    <location>
        <begin position="288"/>
        <end position="310"/>
    </location>
</feature>
<comment type="caution">
    <text evidence="2">The sequence shown here is derived from an EMBL/GenBank/DDBJ whole genome shotgun (WGS) entry which is preliminary data.</text>
</comment>
<evidence type="ECO:0000313" key="3">
    <source>
        <dbReference type="Proteomes" id="UP000655420"/>
    </source>
</evidence>
<proteinExistence type="predicted"/>
<accession>A0A8J7M5U6</accession>
<dbReference type="EMBL" id="JAEHHL010000002">
    <property type="protein sequence ID" value="MBK0398770.1"/>
    <property type="molecule type" value="Genomic_DNA"/>
</dbReference>
<dbReference type="GO" id="GO:0050485">
    <property type="term" value="F:oxidoreductase activity, acting on X-H and Y-H to form an X-Y bond, with a disulfide as acceptor"/>
    <property type="evidence" value="ECO:0007669"/>
    <property type="project" value="InterPro"/>
</dbReference>
<protein>
    <submittedName>
        <fullName evidence="2">Glycine reductase</fullName>
    </submittedName>
</protein>
<gene>
    <name evidence="2" type="ORF">H0I76_06190</name>
</gene>
<sequence>MTPSADTGEDQDAPVPYIARTRSYYAALGYGAPYAWASFDDVPFQPLSKPLAACRVTLVTTAAPYQPDKGDQGPGAPYNAAAKFYQVYSLDAATDHDLRISHVAIDRDHTTAEDPNTYFPLPALRRAAAAGRIGAVAPRIHGLPTNRSQRTTVETDCPELVARCRADGADAAILVPNCPVCHQSASLAARALEEAGIATVVMGCARDIVEHAGVPRLLFSDFPLGNAAGLPGDVASQDLTLGLALDLLESAPGPRTTHRSPLRWSGRPGWKQDYCNIARLPPEEIARRRAEFDRGKQTASALRETAGRAD</sequence>
<dbReference type="AlphaFoldDB" id="A0A8J7M5U6"/>